<dbReference type="PRINTS" id="PR01040">
    <property type="entry name" value="TRNASYNTHTYR"/>
</dbReference>
<dbReference type="Gene3D" id="3.10.290.10">
    <property type="entry name" value="RNA-binding S4 domain"/>
    <property type="match status" value="1"/>
</dbReference>
<dbReference type="GO" id="GO:0005829">
    <property type="term" value="C:cytosol"/>
    <property type="evidence" value="ECO:0007669"/>
    <property type="project" value="TreeGrafter"/>
</dbReference>
<feature type="non-terminal residue" evidence="13">
    <location>
        <position position="1"/>
    </location>
</feature>
<evidence type="ECO:0000259" key="12">
    <source>
        <dbReference type="SMART" id="SM00363"/>
    </source>
</evidence>
<evidence type="ECO:0000256" key="9">
    <source>
        <dbReference type="NCBIfam" id="TIGR00234"/>
    </source>
</evidence>
<evidence type="ECO:0000256" key="1">
    <source>
        <dbReference type="ARBA" id="ARBA00013160"/>
    </source>
</evidence>
<gene>
    <name evidence="13" type="ORF">CO026_02485</name>
</gene>
<dbReference type="SUPFAM" id="SSF52374">
    <property type="entry name" value="Nucleotidylyl transferase"/>
    <property type="match status" value="1"/>
</dbReference>
<dbReference type="Pfam" id="PF22421">
    <property type="entry name" value="SYY_C-terminal"/>
    <property type="match status" value="1"/>
</dbReference>
<evidence type="ECO:0000256" key="11">
    <source>
        <dbReference type="RuleBase" id="RU363036"/>
    </source>
</evidence>
<dbReference type="EC" id="6.1.1.1" evidence="1 9"/>
<dbReference type="GO" id="GO:0004831">
    <property type="term" value="F:tyrosine-tRNA ligase activity"/>
    <property type="evidence" value="ECO:0007669"/>
    <property type="project" value="UniProtKB-UniRule"/>
</dbReference>
<name>A0A2M8FEG3_9BACT</name>
<evidence type="ECO:0000256" key="2">
    <source>
        <dbReference type="ARBA" id="ARBA00022598"/>
    </source>
</evidence>
<dbReference type="GO" id="GO:0003723">
    <property type="term" value="F:RNA binding"/>
    <property type="evidence" value="ECO:0007669"/>
    <property type="project" value="UniProtKB-KW"/>
</dbReference>
<evidence type="ECO:0000313" key="14">
    <source>
        <dbReference type="Proteomes" id="UP000230391"/>
    </source>
</evidence>
<evidence type="ECO:0000256" key="4">
    <source>
        <dbReference type="ARBA" id="ARBA00022840"/>
    </source>
</evidence>
<evidence type="ECO:0000256" key="8">
    <source>
        <dbReference type="ARBA" id="ARBA00048248"/>
    </source>
</evidence>
<comment type="catalytic activity">
    <reaction evidence="8">
        <text>tRNA(Tyr) + L-tyrosine + ATP = L-tyrosyl-tRNA(Tyr) + AMP + diphosphate + H(+)</text>
        <dbReference type="Rhea" id="RHEA:10220"/>
        <dbReference type="Rhea" id="RHEA-COMP:9706"/>
        <dbReference type="Rhea" id="RHEA-COMP:9707"/>
        <dbReference type="ChEBI" id="CHEBI:15378"/>
        <dbReference type="ChEBI" id="CHEBI:30616"/>
        <dbReference type="ChEBI" id="CHEBI:33019"/>
        <dbReference type="ChEBI" id="CHEBI:58315"/>
        <dbReference type="ChEBI" id="CHEBI:78442"/>
        <dbReference type="ChEBI" id="CHEBI:78536"/>
        <dbReference type="ChEBI" id="CHEBI:456215"/>
        <dbReference type="EC" id="6.1.1.1"/>
    </reaction>
</comment>
<accession>A0A2M8FEG3</accession>
<dbReference type="AlphaFoldDB" id="A0A2M8FEG3"/>
<dbReference type="InterPro" id="IPR002942">
    <property type="entry name" value="S4_RNA-bd"/>
</dbReference>
<dbReference type="SMART" id="SM00363">
    <property type="entry name" value="S4"/>
    <property type="match status" value="1"/>
</dbReference>
<dbReference type="CDD" id="cd00165">
    <property type="entry name" value="S4"/>
    <property type="match status" value="1"/>
</dbReference>
<dbReference type="InterPro" id="IPR002305">
    <property type="entry name" value="aa-tRNA-synth_Ic"/>
</dbReference>
<keyword evidence="2 11" id="KW-0436">Ligase</keyword>
<evidence type="ECO:0000256" key="3">
    <source>
        <dbReference type="ARBA" id="ARBA00022741"/>
    </source>
</evidence>
<comment type="caution">
    <text evidence="13">The sequence shown here is derived from an EMBL/GenBank/DDBJ whole genome shotgun (WGS) entry which is preliminary data.</text>
</comment>
<comment type="similarity">
    <text evidence="11">Belongs to the class-I aminoacyl-tRNA synthetase family.</text>
</comment>
<dbReference type="GO" id="GO:0005524">
    <property type="term" value="F:ATP binding"/>
    <property type="evidence" value="ECO:0007669"/>
    <property type="project" value="UniProtKB-KW"/>
</dbReference>
<dbReference type="InterPro" id="IPR036986">
    <property type="entry name" value="S4_RNA-bd_sf"/>
</dbReference>
<evidence type="ECO:0000313" key="13">
    <source>
        <dbReference type="EMBL" id="PJC56023.1"/>
    </source>
</evidence>
<keyword evidence="3 11" id="KW-0547">Nucleotide-binding</keyword>
<dbReference type="FunFam" id="1.10.240.10:FF:000001">
    <property type="entry name" value="Tyrosine--tRNA ligase"/>
    <property type="match status" value="1"/>
</dbReference>
<dbReference type="InterPro" id="IPR024088">
    <property type="entry name" value="Tyr-tRNA-ligase_bac-type"/>
</dbReference>
<organism evidence="13 14">
    <name type="scientific">Candidatus Kaiserbacteria bacterium CG_4_9_14_0_2_um_filter_41_32</name>
    <dbReference type="NCBI Taxonomy" id="1974601"/>
    <lineage>
        <taxon>Bacteria</taxon>
        <taxon>Candidatus Kaiseribacteriota</taxon>
    </lineage>
</organism>
<evidence type="ECO:0000256" key="7">
    <source>
        <dbReference type="ARBA" id="ARBA00023146"/>
    </source>
</evidence>
<dbReference type="InterPro" id="IPR014729">
    <property type="entry name" value="Rossmann-like_a/b/a_fold"/>
</dbReference>
<dbReference type="InterPro" id="IPR054608">
    <property type="entry name" value="SYY-like_C"/>
</dbReference>
<reference evidence="14" key="1">
    <citation type="submission" date="2017-09" db="EMBL/GenBank/DDBJ databases">
        <title>Depth-based differentiation of microbial function through sediment-hosted aquifers and enrichment of novel symbionts in the deep terrestrial subsurface.</title>
        <authorList>
            <person name="Probst A.J."/>
            <person name="Ladd B."/>
            <person name="Jarett J.K."/>
            <person name="Geller-Mcgrath D.E."/>
            <person name="Sieber C.M.K."/>
            <person name="Emerson J.B."/>
            <person name="Anantharaman K."/>
            <person name="Thomas B.C."/>
            <person name="Malmstrom R."/>
            <person name="Stieglmeier M."/>
            <person name="Klingl A."/>
            <person name="Woyke T."/>
            <person name="Ryan C.M."/>
            <person name="Banfield J.F."/>
        </authorList>
    </citation>
    <scope>NUCLEOTIDE SEQUENCE [LARGE SCALE GENOMIC DNA]</scope>
</reference>
<dbReference type="SUPFAM" id="SSF55174">
    <property type="entry name" value="Alpha-L RNA-binding motif"/>
    <property type="match status" value="1"/>
</dbReference>
<dbReference type="NCBIfam" id="TIGR00234">
    <property type="entry name" value="tyrS"/>
    <property type="match status" value="1"/>
</dbReference>
<dbReference type="PROSITE" id="PS50889">
    <property type="entry name" value="S4"/>
    <property type="match status" value="1"/>
</dbReference>
<dbReference type="Pfam" id="PF00579">
    <property type="entry name" value="tRNA-synt_1b"/>
    <property type="match status" value="1"/>
</dbReference>
<dbReference type="PANTHER" id="PTHR11766:SF0">
    <property type="entry name" value="TYROSINE--TRNA LIGASE, MITOCHONDRIAL"/>
    <property type="match status" value="1"/>
</dbReference>
<dbReference type="EMBL" id="PFRD01000090">
    <property type="protein sequence ID" value="PJC56023.1"/>
    <property type="molecule type" value="Genomic_DNA"/>
</dbReference>
<dbReference type="Proteomes" id="UP000230391">
    <property type="component" value="Unassembled WGS sequence"/>
</dbReference>
<dbReference type="Gene3D" id="1.10.240.10">
    <property type="entry name" value="Tyrosyl-Transfer RNA Synthetase"/>
    <property type="match status" value="1"/>
</dbReference>
<protein>
    <recommendedName>
        <fullName evidence="1 9">Tyrosine--tRNA ligase</fullName>
        <ecNumber evidence="1 9">6.1.1.1</ecNumber>
    </recommendedName>
</protein>
<evidence type="ECO:0000256" key="10">
    <source>
        <dbReference type="PROSITE-ProRule" id="PRU00182"/>
    </source>
</evidence>
<keyword evidence="7 11" id="KW-0030">Aminoacyl-tRNA synthetase</keyword>
<dbReference type="GO" id="GO:0006437">
    <property type="term" value="P:tyrosyl-tRNA aminoacylation"/>
    <property type="evidence" value="ECO:0007669"/>
    <property type="project" value="UniProtKB-UniRule"/>
</dbReference>
<dbReference type="InterPro" id="IPR002307">
    <property type="entry name" value="Tyr-tRNA-ligase"/>
</dbReference>
<feature type="domain" description="RNA-binding S4" evidence="12">
    <location>
        <begin position="255"/>
        <end position="314"/>
    </location>
</feature>
<evidence type="ECO:0000256" key="6">
    <source>
        <dbReference type="ARBA" id="ARBA00022917"/>
    </source>
</evidence>
<sequence>RVEKLKLQAKNLFGGVEIDFVNNYDWLGSLNLVTFLRDIGKHFTVNELIKKDAIATRLKSDNGISYTEFAYPLLQAYDYFNLFRTYGCNVQTGGSDQWGNIVAGVDLIRKKEQQTVFAFTVPLIVDKATGKKFGKSEGNAVWLDSTKTSPYAFYQFWLNTSDESAIDYLKLFSLLSLEEIAGIEKDFLSNLQSRSAQRRLAKEVTTLVHGIEIATGVEKVSDCLFGEAKFTDLSVAEIEIVKQNAPLTKVPVGTNIIDILIMSGLASSKREARTFIESGAVSINGEKMESLDLPVSEKNQEGVFLLKRGKKKLSVIEVV</sequence>
<evidence type="ECO:0000256" key="5">
    <source>
        <dbReference type="ARBA" id="ARBA00022884"/>
    </source>
</evidence>
<keyword evidence="6 11" id="KW-0648">Protein biosynthesis</keyword>
<keyword evidence="5 10" id="KW-0694">RNA-binding</keyword>
<dbReference type="PANTHER" id="PTHR11766">
    <property type="entry name" value="TYROSYL-TRNA SYNTHETASE"/>
    <property type="match status" value="1"/>
</dbReference>
<dbReference type="Gene3D" id="3.40.50.620">
    <property type="entry name" value="HUPs"/>
    <property type="match status" value="1"/>
</dbReference>
<keyword evidence="4 11" id="KW-0067">ATP-binding</keyword>
<proteinExistence type="inferred from homology"/>